<evidence type="ECO:0000313" key="4">
    <source>
        <dbReference type="Proteomes" id="UP001150538"/>
    </source>
</evidence>
<feature type="region of interest" description="Disordered" evidence="2">
    <location>
        <begin position="575"/>
        <end position="662"/>
    </location>
</feature>
<dbReference type="EMBL" id="JANBPU010000024">
    <property type="protein sequence ID" value="KAJ1919618.1"/>
    <property type="molecule type" value="Genomic_DNA"/>
</dbReference>
<feature type="compositionally biased region" description="Polar residues" evidence="2">
    <location>
        <begin position="637"/>
        <end position="662"/>
    </location>
</feature>
<reference evidence="3" key="1">
    <citation type="submission" date="2022-07" db="EMBL/GenBank/DDBJ databases">
        <title>Phylogenomic reconstructions and comparative analyses of Kickxellomycotina fungi.</title>
        <authorList>
            <person name="Reynolds N.K."/>
            <person name="Stajich J.E."/>
            <person name="Barry K."/>
            <person name="Grigoriev I.V."/>
            <person name="Crous P."/>
            <person name="Smith M.E."/>
        </authorList>
    </citation>
    <scope>NUCLEOTIDE SEQUENCE</scope>
    <source>
        <strain evidence="3">NBRC 100468</strain>
    </source>
</reference>
<feature type="coiled-coil region" evidence="1">
    <location>
        <begin position="6"/>
        <end position="114"/>
    </location>
</feature>
<feature type="region of interest" description="Disordered" evidence="2">
    <location>
        <begin position="371"/>
        <end position="488"/>
    </location>
</feature>
<feature type="compositionally biased region" description="Low complexity" evidence="2">
    <location>
        <begin position="453"/>
        <end position="463"/>
    </location>
</feature>
<proteinExistence type="predicted"/>
<feature type="compositionally biased region" description="Low complexity" evidence="2">
    <location>
        <begin position="540"/>
        <end position="551"/>
    </location>
</feature>
<dbReference type="PANTHER" id="PTHR38120">
    <property type="entry name" value="EXPRESSED PROTEIN"/>
    <property type="match status" value="1"/>
</dbReference>
<feature type="compositionally biased region" description="Polar residues" evidence="2">
    <location>
        <begin position="396"/>
        <end position="411"/>
    </location>
</feature>
<evidence type="ECO:0000256" key="1">
    <source>
        <dbReference type="SAM" id="Coils"/>
    </source>
</evidence>
<feature type="coiled-coil region" evidence="1">
    <location>
        <begin position="298"/>
        <end position="339"/>
    </location>
</feature>
<evidence type="ECO:0000256" key="2">
    <source>
        <dbReference type="SAM" id="MobiDB-lite"/>
    </source>
</evidence>
<feature type="compositionally biased region" description="Low complexity" evidence="2">
    <location>
        <begin position="425"/>
        <end position="436"/>
    </location>
</feature>
<keyword evidence="4" id="KW-1185">Reference proteome</keyword>
<feature type="compositionally biased region" description="Basic residues" evidence="2">
    <location>
        <begin position="475"/>
        <end position="488"/>
    </location>
</feature>
<keyword evidence="1" id="KW-0175">Coiled coil</keyword>
<dbReference type="OrthoDB" id="2121319at2759"/>
<organism evidence="3 4">
    <name type="scientific">Mycoemilia scoparia</name>
    <dbReference type="NCBI Taxonomy" id="417184"/>
    <lineage>
        <taxon>Eukaryota</taxon>
        <taxon>Fungi</taxon>
        <taxon>Fungi incertae sedis</taxon>
        <taxon>Zoopagomycota</taxon>
        <taxon>Kickxellomycotina</taxon>
        <taxon>Kickxellomycetes</taxon>
        <taxon>Kickxellales</taxon>
        <taxon>Kickxellaceae</taxon>
        <taxon>Mycoemilia</taxon>
    </lineage>
</organism>
<comment type="caution">
    <text evidence="3">The sequence shown here is derived from an EMBL/GenBank/DDBJ whole genome shotgun (WGS) entry which is preliminary data.</text>
</comment>
<dbReference type="AlphaFoldDB" id="A0A9W8A5K9"/>
<feature type="compositionally biased region" description="Polar residues" evidence="2">
    <location>
        <begin position="373"/>
        <end position="384"/>
    </location>
</feature>
<feature type="region of interest" description="Disordered" evidence="2">
    <location>
        <begin position="243"/>
        <end position="277"/>
    </location>
</feature>
<evidence type="ECO:0000313" key="3">
    <source>
        <dbReference type="EMBL" id="KAJ1919618.1"/>
    </source>
</evidence>
<sequence>MEQGGVDDSLVALEKAHDQIEKLQIENQKLSSENDRLSGRVRKLEGHQDFTTGELTRAEARIKELETRLDEKVRAIKKLNQESNERNKRFEGEKVELIQTIDQLNKKLKLHEKTKNTKSLTNGATTVDGGITQRRATIGNGGGMAAKNRKPGSSEHTIAFPSMPSSPEDESAGQNFDSHAMGAARDLALRRKLKEYETKIVELEQDVPDLIDQVRRLEEEKHKQQKLIDRLELQINGWKSLMDEKHHQQQQQSSKGEVKNKSTARKAGTDLDENRPEYDADQLCEDTLALELGQTRSKGDIEKENTELRQDVMTLENKYKVSERELRSLENEHKKLRDYTSMILERVMDSPFGLQAVLSNDYDPKDLEREAMRQSNLESAQSKPLSIPMSRLGNRSRGNTVSTPLRPSHFNTAGPGMAVVPPSPRESLSSHESNSSVGTRMMHSSATTIGNPTSTTTAASASSNLASGCGDNKTGKGRRLSRARVGHAHHRSMVNIQVPNPSECIVLSPHHPGTASGAIRVGNFPTGMPQTPLPGQQYNSSHHQSPSPKSSATITLQHRNRQPMPMFADDGMLIRPEHRSPTFSGHETARDTAHLSPHRCLGPESFNRGSGDTSKGSGDGFGFGTNGRGAGDGNGNEANSNWRRLSTNFRSWFAPTTESPTA</sequence>
<feature type="compositionally biased region" description="Gly residues" evidence="2">
    <location>
        <begin position="617"/>
        <end position="634"/>
    </location>
</feature>
<feature type="compositionally biased region" description="Polar residues" evidence="2">
    <location>
        <begin position="442"/>
        <end position="452"/>
    </location>
</feature>
<name>A0A9W8A5K9_9FUNG</name>
<feature type="compositionally biased region" description="Basic and acidic residues" evidence="2">
    <location>
        <begin position="267"/>
        <end position="277"/>
    </location>
</feature>
<accession>A0A9W8A5K9</accession>
<gene>
    <name evidence="3" type="ORF">H4219_001866</name>
</gene>
<dbReference type="Proteomes" id="UP001150538">
    <property type="component" value="Unassembled WGS sequence"/>
</dbReference>
<feature type="coiled-coil region" evidence="1">
    <location>
        <begin position="186"/>
        <end position="234"/>
    </location>
</feature>
<protein>
    <submittedName>
        <fullName evidence="3">Uncharacterized protein</fullName>
    </submittedName>
</protein>
<feature type="region of interest" description="Disordered" evidence="2">
    <location>
        <begin position="520"/>
        <end position="554"/>
    </location>
</feature>
<dbReference type="PANTHER" id="PTHR38120:SF1">
    <property type="entry name" value="M PROTEIN, SEROTYPE 2.1"/>
    <property type="match status" value="1"/>
</dbReference>